<evidence type="ECO:0000313" key="4">
    <source>
        <dbReference type="Proteomes" id="UP000281468"/>
    </source>
</evidence>
<evidence type="ECO:0000256" key="1">
    <source>
        <dbReference type="SAM" id="MobiDB-lite"/>
    </source>
</evidence>
<name>A0A3M7E6S9_HORWE</name>
<dbReference type="InterPro" id="IPR051035">
    <property type="entry name" value="Mito_inheritance_9"/>
</dbReference>
<dbReference type="Gene3D" id="3.30.200.20">
    <property type="entry name" value="Phosphorylase Kinase, domain 1"/>
    <property type="match status" value="1"/>
</dbReference>
<feature type="domain" description="Aminoglycoside phosphotransferase" evidence="2">
    <location>
        <begin position="46"/>
        <end position="320"/>
    </location>
</feature>
<comment type="caution">
    <text evidence="3">The sequence shown here is derived from an EMBL/GenBank/DDBJ whole genome shotgun (WGS) entry which is preliminary data.</text>
</comment>
<sequence>MDGSSDLYSWNEELRLGERRRVFNVQELKRLAAASVSRELTDITHFKKLAEGGFNRTFLISMQDGFDMIARVPYLTTEPRNLLVASEVATMDYLRSHGFPIPEVYGYSSTSQNPSGTEYIFMEVIPGTNLGDIWYELGESARKTVVRKLVELEARLFSLRFPASGSVFYAWDLDASSDKVEIDAGSSSSNKSFCIGPDTTLALWFGNRLSLDTFRGPYRNPRSVLEAGARKEIAYLTRYGRPLHPFQRIRRELVNYQEQSHLDHLENLKKYLLIASDLVPPETNGTTQPSIRHPDLQPNNVFVSKDLEITGLIDWQHCSVLPLFLQAGIPGSLQNYGDEVSESLMEPRLPHDFDVEDEAEQMKQVLLLRKRQLHYTYVKETLRLNQAHGEVLLDRSCILRRKLFHHASEPWEGDCLSLKADLVELSNQWSNLLLPVTGETHHKCPIEFSEKEVLECLSLISATEALDSQFQDCLEVVGVGNEGWVPNEQYDTARQRERQLREDTLSEAESEEERSQIRDHWIFDDFDETVYV</sequence>
<dbReference type="InterPro" id="IPR002575">
    <property type="entry name" value="Aminoglycoside_PTrfase"/>
</dbReference>
<proteinExistence type="predicted"/>
<dbReference type="Gene3D" id="3.90.1200.10">
    <property type="match status" value="1"/>
</dbReference>
<dbReference type="AlphaFoldDB" id="A0A3M7E6S9"/>
<accession>A0A3M7E6S9</accession>
<evidence type="ECO:0000313" key="3">
    <source>
        <dbReference type="EMBL" id="RMY72080.1"/>
    </source>
</evidence>
<dbReference type="EMBL" id="QWIQ01000988">
    <property type="protein sequence ID" value="RMY72080.1"/>
    <property type="molecule type" value="Genomic_DNA"/>
</dbReference>
<dbReference type="Pfam" id="PF01636">
    <property type="entry name" value="APH"/>
    <property type="match status" value="1"/>
</dbReference>
<dbReference type="PANTHER" id="PTHR36091">
    <property type="entry name" value="ALTERED INHERITANCE OF MITOCHONDRIA PROTEIN 9, MITOCHONDRIAL"/>
    <property type="match status" value="1"/>
</dbReference>
<dbReference type="VEuPathDB" id="FungiDB:BTJ68_08196"/>
<protein>
    <recommendedName>
        <fullName evidence="2">Aminoglycoside phosphotransferase domain-containing protein</fullName>
    </recommendedName>
</protein>
<feature type="region of interest" description="Disordered" evidence="1">
    <location>
        <begin position="493"/>
        <end position="512"/>
    </location>
</feature>
<feature type="compositionally biased region" description="Basic and acidic residues" evidence="1">
    <location>
        <begin position="493"/>
        <end position="504"/>
    </location>
</feature>
<gene>
    <name evidence="3" type="ORF">D0862_14508</name>
</gene>
<dbReference type="InterPro" id="IPR011009">
    <property type="entry name" value="Kinase-like_dom_sf"/>
</dbReference>
<reference evidence="3 4" key="1">
    <citation type="journal article" date="2018" name="BMC Genomics">
        <title>Genomic evidence for intraspecific hybridization in a clonal and extremely halotolerant yeast.</title>
        <authorList>
            <person name="Gostincar C."/>
            <person name="Stajich J.E."/>
            <person name="Zupancic J."/>
            <person name="Zalar P."/>
            <person name="Gunde-Cimerman N."/>
        </authorList>
    </citation>
    <scope>NUCLEOTIDE SEQUENCE [LARGE SCALE GENOMIC DNA]</scope>
    <source>
        <strain evidence="3 4">EXF-171</strain>
    </source>
</reference>
<dbReference type="SUPFAM" id="SSF56112">
    <property type="entry name" value="Protein kinase-like (PK-like)"/>
    <property type="match status" value="1"/>
</dbReference>
<dbReference type="Proteomes" id="UP000281468">
    <property type="component" value="Unassembled WGS sequence"/>
</dbReference>
<dbReference type="GO" id="GO:0005739">
    <property type="term" value="C:mitochondrion"/>
    <property type="evidence" value="ECO:0007669"/>
    <property type="project" value="TreeGrafter"/>
</dbReference>
<dbReference type="PANTHER" id="PTHR36091:SF2">
    <property type="entry name" value="AMINOGLYCOSIDE PHOSPHOTRANSFERASE DOMAIN-CONTAINING PROTEIN"/>
    <property type="match status" value="1"/>
</dbReference>
<organism evidence="3 4">
    <name type="scientific">Hortaea werneckii</name>
    <name type="common">Black yeast</name>
    <name type="synonym">Cladosporium werneckii</name>
    <dbReference type="NCBI Taxonomy" id="91943"/>
    <lineage>
        <taxon>Eukaryota</taxon>
        <taxon>Fungi</taxon>
        <taxon>Dikarya</taxon>
        <taxon>Ascomycota</taxon>
        <taxon>Pezizomycotina</taxon>
        <taxon>Dothideomycetes</taxon>
        <taxon>Dothideomycetidae</taxon>
        <taxon>Mycosphaerellales</taxon>
        <taxon>Teratosphaeriaceae</taxon>
        <taxon>Hortaea</taxon>
    </lineage>
</organism>
<evidence type="ECO:0000259" key="2">
    <source>
        <dbReference type="Pfam" id="PF01636"/>
    </source>
</evidence>